<organism evidence="1">
    <name type="scientific">Arundo donax</name>
    <name type="common">Giant reed</name>
    <name type="synonym">Donax arundinaceus</name>
    <dbReference type="NCBI Taxonomy" id="35708"/>
    <lineage>
        <taxon>Eukaryota</taxon>
        <taxon>Viridiplantae</taxon>
        <taxon>Streptophyta</taxon>
        <taxon>Embryophyta</taxon>
        <taxon>Tracheophyta</taxon>
        <taxon>Spermatophyta</taxon>
        <taxon>Magnoliopsida</taxon>
        <taxon>Liliopsida</taxon>
        <taxon>Poales</taxon>
        <taxon>Poaceae</taxon>
        <taxon>PACMAD clade</taxon>
        <taxon>Arundinoideae</taxon>
        <taxon>Arundineae</taxon>
        <taxon>Arundo</taxon>
    </lineage>
</organism>
<protein>
    <submittedName>
        <fullName evidence="1">Uncharacterized protein</fullName>
    </submittedName>
</protein>
<evidence type="ECO:0000313" key="1">
    <source>
        <dbReference type="EMBL" id="JAE06013.1"/>
    </source>
</evidence>
<proteinExistence type="predicted"/>
<dbReference type="EMBL" id="GBRH01191883">
    <property type="protein sequence ID" value="JAE06013.1"/>
    <property type="molecule type" value="Transcribed_RNA"/>
</dbReference>
<sequence length="66" mass="7202">MATAWCGGCARAFSGIWSPGDPSEGEKKRAVKRSGVVWSPHRPHRWCSLFSLLCVCVSECLLGSLH</sequence>
<dbReference type="AlphaFoldDB" id="A0A0A9FCM8"/>
<name>A0A0A9FCM8_ARUDO</name>
<reference evidence="1" key="2">
    <citation type="journal article" date="2015" name="Data Brief">
        <title>Shoot transcriptome of the giant reed, Arundo donax.</title>
        <authorList>
            <person name="Barrero R.A."/>
            <person name="Guerrero F.D."/>
            <person name="Moolhuijzen P."/>
            <person name="Goolsby J.A."/>
            <person name="Tidwell J."/>
            <person name="Bellgard S.E."/>
            <person name="Bellgard M.I."/>
        </authorList>
    </citation>
    <scope>NUCLEOTIDE SEQUENCE</scope>
    <source>
        <tissue evidence="1">Shoot tissue taken approximately 20 cm above the soil surface</tissue>
    </source>
</reference>
<reference evidence="1" key="1">
    <citation type="submission" date="2014-09" db="EMBL/GenBank/DDBJ databases">
        <authorList>
            <person name="Magalhaes I.L.F."/>
            <person name="Oliveira U."/>
            <person name="Santos F.R."/>
            <person name="Vidigal T.H.D.A."/>
            <person name="Brescovit A.D."/>
            <person name="Santos A.J."/>
        </authorList>
    </citation>
    <scope>NUCLEOTIDE SEQUENCE</scope>
    <source>
        <tissue evidence="1">Shoot tissue taken approximately 20 cm above the soil surface</tissue>
    </source>
</reference>
<accession>A0A0A9FCM8</accession>